<evidence type="ECO:0000313" key="4">
    <source>
        <dbReference type="EMBL" id="GAA0452151.1"/>
    </source>
</evidence>
<dbReference type="InterPro" id="IPR050832">
    <property type="entry name" value="Bact_Acetyltransf"/>
</dbReference>
<dbReference type="Gene3D" id="3.40.630.30">
    <property type="match status" value="1"/>
</dbReference>
<dbReference type="EMBL" id="BAAAHB010000009">
    <property type="protein sequence ID" value="GAA0452151.1"/>
    <property type="molecule type" value="Genomic_DNA"/>
</dbReference>
<dbReference type="Proteomes" id="UP001499895">
    <property type="component" value="Unassembled WGS sequence"/>
</dbReference>
<proteinExistence type="predicted"/>
<keyword evidence="1" id="KW-0808">Transferase</keyword>
<dbReference type="CDD" id="cd04301">
    <property type="entry name" value="NAT_SF"/>
    <property type="match status" value="1"/>
</dbReference>
<evidence type="ECO:0000313" key="5">
    <source>
        <dbReference type="Proteomes" id="UP001499895"/>
    </source>
</evidence>
<name>A0ABN0ZLR4_9ACTN</name>
<comment type="caution">
    <text evidence="4">The sequence shown here is derived from an EMBL/GenBank/DDBJ whole genome shotgun (WGS) entry which is preliminary data.</text>
</comment>
<evidence type="ECO:0000256" key="2">
    <source>
        <dbReference type="ARBA" id="ARBA00023315"/>
    </source>
</evidence>
<dbReference type="Pfam" id="PF00583">
    <property type="entry name" value="Acetyltransf_1"/>
    <property type="match status" value="1"/>
</dbReference>
<dbReference type="InterPro" id="IPR016181">
    <property type="entry name" value="Acyl_CoA_acyltransferase"/>
</dbReference>
<reference evidence="4 5" key="1">
    <citation type="journal article" date="2019" name="Int. J. Syst. Evol. Microbiol.">
        <title>The Global Catalogue of Microorganisms (GCM) 10K type strain sequencing project: providing services to taxonomists for standard genome sequencing and annotation.</title>
        <authorList>
            <consortium name="The Broad Institute Genomics Platform"/>
            <consortium name="The Broad Institute Genome Sequencing Center for Infectious Disease"/>
            <person name="Wu L."/>
            <person name="Ma J."/>
        </authorList>
    </citation>
    <scope>NUCLEOTIDE SEQUENCE [LARGE SCALE GENOMIC DNA]</scope>
    <source>
        <strain evidence="4 5">JCM 10649</strain>
    </source>
</reference>
<gene>
    <name evidence="4" type="ORF">GCM10009544_13690</name>
</gene>
<keyword evidence="5" id="KW-1185">Reference proteome</keyword>
<accession>A0ABN0ZLR4</accession>
<keyword evidence="2" id="KW-0012">Acyltransferase</keyword>
<dbReference type="InterPro" id="IPR000182">
    <property type="entry name" value="GNAT_dom"/>
</dbReference>
<feature type="domain" description="N-acetyltransferase" evidence="3">
    <location>
        <begin position="9"/>
        <end position="178"/>
    </location>
</feature>
<evidence type="ECO:0000259" key="3">
    <source>
        <dbReference type="PROSITE" id="PS51186"/>
    </source>
</evidence>
<organism evidence="4 5">
    <name type="scientific">Streptomyces stramineus</name>
    <dbReference type="NCBI Taxonomy" id="173861"/>
    <lineage>
        <taxon>Bacteria</taxon>
        <taxon>Bacillati</taxon>
        <taxon>Actinomycetota</taxon>
        <taxon>Actinomycetes</taxon>
        <taxon>Kitasatosporales</taxon>
        <taxon>Streptomycetaceae</taxon>
        <taxon>Streptomyces</taxon>
    </lineage>
</organism>
<sequence length="178" mass="19455">MAVMTLTHVRDPELTPALRDALHRLWLEVSQAGGAVGFVPPVTADEVRPVAERQIEDVLAGRSRMLAVCEGGPEGRLVGTAFLQFNAHSLMRHWCTVVAVMIHPELQGGGHGRRMLRETIGMAREQGFEALRLGVRGGMGTEDFYARCGFKETGRVPAGIRVAAGDDRDDITMWLPLV</sequence>
<evidence type="ECO:0000256" key="1">
    <source>
        <dbReference type="ARBA" id="ARBA00022679"/>
    </source>
</evidence>
<dbReference type="PROSITE" id="PS51186">
    <property type="entry name" value="GNAT"/>
    <property type="match status" value="1"/>
</dbReference>
<protein>
    <submittedName>
        <fullName evidence="4">GNAT family N-acetyltransferase</fullName>
    </submittedName>
</protein>
<dbReference type="PANTHER" id="PTHR43877">
    <property type="entry name" value="AMINOALKYLPHOSPHONATE N-ACETYLTRANSFERASE-RELATED-RELATED"/>
    <property type="match status" value="1"/>
</dbReference>
<dbReference type="SUPFAM" id="SSF55729">
    <property type="entry name" value="Acyl-CoA N-acyltransferases (Nat)"/>
    <property type="match status" value="1"/>
</dbReference>